<feature type="signal peptide" evidence="1">
    <location>
        <begin position="1"/>
        <end position="18"/>
    </location>
</feature>
<dbReference type="Proteomes" id="UP000800036">
    <property type="component" value="Unassembled WGS sequence"/>
</dbReference>
<name>A0A6A5VMP4_9PLEO</name>
<dbReference type="EMBL" id="ML976661">
    <property type="protein sequence ID" value="KAF1978155.1"/>
    <property type="molecule type" value="Genomic_DNA"/>
</dbReference>
<dbReference type="AlphaFoldDB" id="A0A6A5VMP4"/>
<keyword evidence="3" id="KW-1185">Reference proteome</keyword>
<accession>A0A6A5VMP4</accession>
<protein>
    <submittedName>
        <fullName evidence="2">Uncharacterized protein</fullName>
    </submittedName>
</protein>
<feature type="chain" id="PRO_5025677944" evidence="1">
    <location>
        <begin position="19"/>
        <end position="377"/>
    </location>
</feature>
<dbReference type="OrthoDB" id="3006326at2759"/>
<evidence type="ECO:0000256" key="1">
    <source>
        <dbReference type="SAM" id="SignalP"/>
    </source>
</evidence>
<evidence type="ECO:0000313" key="2">
    <source>
        <dbReference type="EMBL" id="KAF1978155.1"/>
    </source>
</evidence>
<proteinExistence type="predicted"/>
<evidence type="ECO:0000313" key="3">
    <source>
        <dbReference type="Proteomes" id="UP000800036"/>
    </source>
</evidence>
<organism evidence="2 3">
    <name type="scientific">Bimuria novae-zelandiae CBS 107.79</name>
    <dbReference type="NCBI Taxonomy" id="1447943"/>
    <lineage>
        <taxon>Eukaryota</taxon>
        <taxon>Fungi</taxon>
        <taxon>Dikarya</taxon>
        <taxon>Ascomycota</taxon>
        <taxon>Pezizomycotina</taxon>
        <taxon>Dothideomycetes</taxon>
        <taxon>Pleosporomycetidae</taxon>
        <taxon>Pleosporales</taxon>
        <taxon>Massarineae</taxon>
        <taxon>Didymosphaeriaceae</taxon>
        <taxon>Bimuria</taxon>
    </lineage>
</organism>
<gene>
    <name evidence="2" type="ORF">BU23DRAFT_654608</name>
</gene>
<sequence length="377" mass="40739">MVVKPLLPVLGLAAFAHATYDVVEEISGYKFYHSGPTNAATKSSYETKFCHTALQKFSADTNVSDAACLSTLRALKASKTPEELLSHFDADIREADATWHAVVHDSTGAAHVAATADVVVVVPGITSLSFAAYYLSAYAQESYQKINAEHYINRDDSAPGTQEILEGWGGVTTHFSLATTDRGQFSYLPALPEFAIKVASDKILRDGTGTKFGVVDIALQDVVGPQAGLEEGEQGVHILSSVWYGDGAPRGFVEVEAEHVVVKIVNHALNAKAGYDNGAIVLRELLAGLCALFPTMGGVCGLNSWRMYFRPVCVVDTLGNHGRGYWFPARYFRSFGSKVPGGWLCKLKRNSSPSVAPVDISRYVGASRMRRSGRRGR</sequence>
<reference evidence="2" key="1">
    <citation type="journal article" date="2020" name="Stud. Mycol.">
        <title>101 Dothideomycetes genomes: a test case for predicting lifestyles and emergence of pathogens.</title>
        <authorList>
            <person name="Haridas S."/>
            <person name="Albert R."/>
            <person name="Binder M."/>
            <person name="Bloem J."/>
            <person name="Labutti K."/>
            <person name="Salamov A."/>
            <person name="Andreopoulos B."/>
            <person name="Baker S."/>
            <person name="Barry K."/>
            <person name="Bills G."/>
            <person name="Bluhm B."/>
            <person name="Cannon C."/>
            <person name="Castanera R."/>
            <person name="Culley D."/>
            <person name="Daum C."/>
            <person name="Ezra D."/>
            <person name="Gonzalez J."/>
            <person name="Henrissat B."/>
            <person name="Kuo A."/>
            <person name="Liang C."/>
            <person name="Lipzen A."/>
            <person name="Lutzoni F."/>
            <person name="Magnuson J."/>
            <person name="Mondo S."/>
            <person name="Nolan M."/>
            <person name="Ohm R."/>
            <person name="Pangilinan J."/>
            <person name="Park H.-J."/>
            <person name="Ramirez L."/>
            <person name="Alfaro M."/>
            <person name="Sun H."/>
            <person name="Tritt A."/>
            <person name="Yoshinaga Y."/>
            <person name="Zwiers L.-H."/>
            <person name="Turgeon B."/>
            <person name="Goodwin S."/>
            <person name="Spatafora J."/>
            <person name="Crous P."/>
            <person name="Grigoriev I."/>
        </authorList>
    </citation>
    <scope>NUCLEOTIDE SEQUENCE</scope>
    <source>
        <strain evidence="2">CBS 107.79</strain>
    </source>
</reference>
<keyword evidence="1" id="KW-0732">Signal</keyword>